<gene>
    <name evidence="9" type="ORF">E2K98_22700</name>
    <name evidence="8" type="ORF">RCG21_04745</name>
</gene>
<protein>
    <submittedName>
        <fullName evidence="9">LTA synthase family protein</fullName>
    </submittedName>
</protein>
<comment type="caution">
    <text evidence="9">The sequence shown here is derived from an EMBL/GenBank/DDBJ whole genome shotgun (WGS) entry which is preliminary data.</text>
</comment>
<evidence type="ECO:0000256" key="6">
    <source>
        <dbReference type="ARBA" id="ARBA00023136"/>
    </source>
</evidence>
<evidence type="ECO:0000256" key="4">
    <source>
        <dbReference type="ARBA" id="ARBA00022692"/>
    </source>
</evidence>
<reference evidence="9 10" key="1">
    <citation type="submission" date="2019-03" db="EMBL/GenBank/DDBJ databases">
        <title>Bacillus niacini sp. nov. a Nicotinate-Metabolizing Mesophile Isolated from Soil.</title>
        <authorList>
            <person name="Zhang G."/>
        </authorList>
    </citation>
    <scope>NUCLEOTIDE SEQUENCE [LARGE SCALE GENOMIC DNA]</scope>
    <source>
        <strain evidence="9 10">WN066</strain>
    </source>
</reference>
<evidence type="ECO:0000313" key="9">
    <source>
        <dbReference type="EMBL" id="TDK58661.1"/>
    </source>
</evidence>
<dbReference type="InterPro" id="IPR017850">
    <property type="entry name" value="Alkaline_phosphatase_core_sf"/>
</dbReference>
<keyword evidence="6" id="KW-0472">Membrane</keyword>
<dbReference type="EMBL" id="JAVGVR010000001">
    <property type="protein sequence ID" value="MDQ6595717.1"/>
    <property type="molecule type" value="Genomic_DNA"/>
</dbReference>
<comment type="pathway">
    <text evidence="2">Cell wall biogenesis; lipoteichoic acid biosynthesis.</text>
</comment>
<evidence type="ECO:0000256" key="5">
    <source>
        <dbReference type="ARBA" id="ARBA00022989"/>
    </source>
</evidence>
<dbReference type="Proteomes" id="UP001178888">
    <property type="component" value="Unassembled WGS sequence"/>
</dbReference>
<proteinExistence type="predicted"/>
<evidence type="ECO:0000313" key="11">
    <source>
        <dbReference type="Proteomes" id="UP001178888"/>
    </source>
</evidence>
<evidence type="ECO:0000256" key="1">
    <source>
        <dbReference type="ARBA" id="ARBA00004651"/>
    </source>
</evidence>
<keyword evidence="11" id="KW-1185">Reference proteome</keyword>
<reference evidence="8" key="2">
    <citation type="submission" date="2023-08" db="EMBL/GenBank/DDBJ databases">
        <title>Nitrogen cycling bacteria in agricultural field soils.</title>
        <authorList>
            <person name="Jang J."/>
        </authorList>
    </citation>
    <scope>NUCLEOTIDE SEQUENCE</scope>
    <source>
        <strain evidence="8">PS3-36</strain>
    </source>
</reference>
<sequence length="172" mass="19899">MPLNTYDALPGILRSNGYDTAAFHPYKGGFWNRNTVYNHFGFNHFYTEKDFTGEVVGWAVNDKDFFLQSLEKMKELKKPFQATMIALTNHHPYVIPEKYKKLNTAGYNEKMFQNYLNGVHFVDEAVGTFVDQLKKEGLWETSVIVFYGDHDNALMTENGDMMKFLKVKKSGL</sequence>
<dbReference type="RefSeq" id="WP_133338232.1">
    <property type="nucleotide sequence ID" value="NZ_JAVGVR010000001.1"/>
</dbReference>
<dbReference type="Pfam" id="PF00884">
    <property type="entry name" value="Sulfatase"/>
    <property type="match status" value="1"/>
</dbReference>
<dbReference type="CDD" id="cd16015">
    <property type="entry name" value="LTA_synthase"/>
    <property type="match status" value="1"/>
</dbReference>
<evidence type="ECO:0000313" key="10">
    <source>
        <dbReference type="Proteomes" id="UP000295132"/>
    </source>
</evidence>
<dbReference type="Gene3D" id="3.40.720.10">
    <property type="entry name" value="Alkaline Phosphatase, subunit A"/>
    <property type="match status" value="1"/>
</dbReference>
<evidence type="ECO:0000259" key="7">
    <source>
        <dbReference type="Pfam" id="PF00884"/>
    </source>
</evidence>
<dbReference type="GO" id="GO:0005886">
    <property type="term" value="C:plasma membrane"/>
    <property type="evidence" value="ECO:0007669"/>
    <property type="project" value="UniProtKB-SubCell"/>
</dbReference>
<feature type="domain" description="Sulfatase N-terminal" evidence="7">
    <location>
        <begin position="4"/>
        <end position="156"/>
    </location>
</feature>
<keyword evidence="3" id="KW-1003">Cell membrane</keyword>
<evidence type="ECO:0000256" key="2">
    <source>
        <dbReference type="ARBA" id="ARBA00004936"/>
    </source>
</evidence>
<name>A0A4R5VLH0_9BACI</name>
<accession>A0A4R5VLH0</accession>
<evidence type="ECO:0000256" key="3">
    <source>
        <dbReference type="ARBA" id="ARBA00022475"/>
    </source>
</evidence>
<evidence type="ECO:0000313" key="8">
    <source>
        <dbReference type="EMBL" id="MDQ6595717.1"/>
    </source>
</evidence>
<dbReference type="AlphaFoldDB" id="A0A4R5VLH0"/>
<dbReference type="PANTHER" id="PTHR47371">
    <property type="entry name" value="LIPOTEICHOIC ACID SYNTHASE"/>
    <property type="match status" value="1"/>
</dbReference>
<dbReference type="SUPFAM" id="SSF53649">
    <property type="entry name" value="Alkaline phosphatase-like"/>
    <property type="match status" value="1"/>
</dbReference>
<dbReference type="PANTHER" id="PTHR47371:SF3">
    <property type="entry name" value="PHOSPHOGLYCEROL TRANSFERASE I"/>
    <property type="match status" value="1"/>
</dbReference>
<comment type="subcellular location">
    <subcellularLocation>
        <location evidence="1">Cell membrane</location>
        <topology evidence="1">Multi-pass membrane protein</topology>
    </subcellularLocation>
</comment>
<keyword evidence="5" id="KW-1133">Transmembrane helix</keyword>
<dbReference type="InterPro" id="IPR050448">
    <property type="entry name" value="OpgB/LTA_synthase_biosynth"/>
</dbReference>
<keyword evidence="4" id="KW-0812">Transmembrane</keyword>
<dbReference type="Proteomes" id="UP000295132">
    <property type="component" value="Unassembled WGS sequence"/>
</dbReference>
<organism evidence="9 10">
    <name type="scientific">Bacillus salipaludis</name>
    <dbReference type="NCBI Taxonomy" id="2547811"/>
    <lineage>
        <taxon>Bacteria</taxon>
        <taxon>Bacillati</taxon>
        <taxon>Bacillota</taxon>
        <taxon>Bacilli</taxon>
        <taxon>Bacillales</taxon>
        <taxon>Bacillaceae</taxon>
        <taxon>Bacillus</taxon>
    </lineage>
</organism>
<dbReference type="InterPro" id="IPR000917">
    <property type="entry name" value="Sulfatase_N"/>
</dbReference>
<dbReference type="EMBL" id="SMYO01000012">
    <property type="protein sequence ID" value="TDK58661.1"/>
    <property type="molecule type" value="Genomic_DNA"/>
</dbReference>